<dbReference type="RefSeq" id="WP_345481463.1">
    <property type="nucleotide sequence ID" value="NZ_BAABLP010000004.1"/>
</dbReference>
<keyword evidence="2" id="KW-1185">Reference proteome</keyword>
<protein>
    <submittedName>
        <fullName evidence="1">Uncharacterized protein</fullName>
    </submittedName>
</protein>
<comment type="caution">
    <text evidence="1">The sequence shown here is derived from an EMBL/GenBank/DDBJ whole genome shotgun (WGS) entry which is preliminary data.</text>
</comment>
<organism evidence="1 2">
    <name type="scientific">Amnibacterium soli</name>
    <dbReference type="NCBI Taxonomy" id="1282736"/>
    <lineage>
        <taxon>Bacteria</taxon>
        <taxon>Bacillati</taxon>
        <taxon>Actinomycetota</taxon>
        <taxon>Actinomycetes</taxon>
        <taxon>Micrococcales</taxon>
        <taxon>Microbacteriaceae</taxon>
        <taxon>Amnibacterium</taxon>
    </lineage>
</organism>
<evidence type="ECO:0000313" key="1">
    <source>
        <dbReference type="EMBL" id="GAA4750766.1"/>
    </source>
</evidence>
<name>A0ABP8ZA00_9MICO</name>
<sequence>MTSTPSRYRARRCDAVDRDGNRCELAFGHERGRTGTSRHLVSVDDQPRVWTTQRAGSTRAGLRHYR</sequence>
<gene>
    <name evidence="1" type="ORF">GCM10025783_24120</name>
</gene>
<evidence type="ECO:0000313" key="2">
    <source>
        <dbReference type="Proteomes" id="UP001500121"/>
    </source>
</evidence>
<reference evidence="2" key="1">
    <citation type="journal article" date="2019" name="Int. J. Syst. Evol. Microbiol.">
        <title>The Global Catalogue of Microorganisms (GCM) 10K type strain sequencing project: providing services to taxonomists for standard genome sequencing and annotation.</title>
        <authorList>
            <consortium name="The Broad Institute Genomics Platform"/>
            <consortium name="The Broad Institute Genome Sequencing Center for Infectious Disease"/>
            <person name="Wu L."/>
            <person name="Ma J."/>
        </authorList>
    </citation>
    <scope>NUCLEOTIDE SEQUENCE [LARGE SCALE GENOMIC DNA]</scope>
    <source>
        <strain evidence="2">JCM 19015</strain>
    </source>
</reference>
<dbReference type="EMBL" id="BAABLP010000004">
    <property type="protein sequence ID" value="GAA4750766.1"/>
    <property type="molecule type" value="Genomic_DNA"/>
</dbReference>
<proteinExistence type="predicted"/>
<accession>A0ABP8ZA00</accession>
<dbReference type="Proteomes" id="UP001500121">
    <property type="component" value="Unassembled WGS sequence"/>
</dbReference>